<dbReference type="OMA" id="EKMNTWT"/>
<dbReference type="GO" id="GO:0015250">
    <property type="term" value="F:water channel activity"/>
    <property type="evidence" value="ECO:0007669"/>
    <property type="project" value="TreeGrafter"/>
</dbReference>
<proteinExistence type="inferred from homology"/>
<feature type="region of interest" description="Disordered" evidence="8">
    <location>
        <begin position="227"/>
        <end position="246"/>
    </location>
</feature>
<evidence type="ECO:0000256" key="1">
    <source>
        <dbReference type="ARBA" id="ARBA00004141"/>
    </source>
</evidence>
<evidence type="ECO:0000313" key="13">
    <source>
        <dbReference type="WBParaSite" id="NBR_0000760001-mRNA-1"/>
    </source>
</evidence>
<evidence type="ECO:0000256" key="2">
    <source>
        <dbReference type="ARBA" id="ARBA00006175"/>
    </source>
</evidence>
<evidence type="ECO:0000256" key="3">
    <source>
        <dbReference type="ARBA" id="ARBA00022448"/>
    </source>
</evidence>
<comment type="function">
    <text evidence="7">Aquaglyceroporin that may modulate the water content and osmolytes during anhydrobiosis.</text>
</comment>
<keyword evidence="6 9" id="KW-0472">Membrane</keyword>
<dbReference type="Proteomes" id="UP000271162">
    <property type="component" value="Unassembled WGS sequence"/>
</dbReference>
<reference evidence="11 12" key="2">
    <citation type="submission" date="2018-11" db="EMBL/GenBank/DDBJ databases">
        <authorList>
            <consortium name="Pathogen Informatics"/>
        </authorList>
    </citation>
    <scope>NUCLEOTIDE SEQUENCE [LARGE SCALE GENOMIC DNA]</scope>
</reference>
<dbReference type="InterPro" id="IPR050363">
    <property type="entry name" value="MIP/Aquaporin"/>
</dbReference>
<comment type="subcellular location">
    <subcellularLocation>
        <location evidence="1">Membrane</location>
        <topology evidence="1">Multi-pass membrane protein</topology>
    </subcellularLocation>
</comment>
<dbReference type="AlphaFoldDB" id="A0A0N4XXA6"/>
<evidence type="ECO:0000256" key="9">
    <source>
        <dbReference type="SAM" id="Phobius"/>
    </source>
</evidence>
<feature type="transmembrane region" description="Helical" evidence="9">
    <location>
        <begin position="102"/>
        <end position="124"/>
    </location>
</feature>
<gene>
    <name evidence="11" type="ORF">NBR_LOCUS7601</name>
</gene>
<evidence type="ECO:0000256" key="8">
    <source>
        <dbReference type="SAM" id="MobiDB-lite"/>
    </source>
</evidence>
<sequence>MFQFIGLAVVMQLILSDEKMNTWTQINFGWGLAITFTVYTCSKTSGGHYNPAVSLTMVTFGKLPIHHFFVYIVVQTAGAFVGAAVSYALYYGKLCGNVLCLVLIKVNFQICGTGLLVFFVAVVIDKRNKIPDAAHPWLFGFILVMVGCCCGMNLGYPINPARDLGPRFFAYILYGPEVFTIHNYYFWIPVVAPCVGAPLAAWMYHFCVGAHIPGSDEDEVFVDDRKAADKEKDKQSSDDKDVEEGDASERNVFQFIGLTTIMQLILSGEKMNTWTQINFGWGLGVGFCVYICAKTSGGHYNPAVTMTMVTFGKLPISHFFLYFVVQTAGAFLGAAVGYILYYEQFDHFDGGVRAILGPNGTARCFCSVPDPHISNLTCFFDQICGTGLLVFFVAVIIDKRNKIPEAAHPWLFGFVLVMVGTCSEIHYPQGFASIHLFFSIHNYYFWIPIVAPCIGAPMAAWMYHVCVGAHIPDDDEDALAAEHTQEDEPLVPSQAEKTAPKSEQH</sequence>
<feature type="signal peptide" evidence="10">
    <location>
        <begin position="1"/>
        <end position="16"/>
    </location>
</feature>
<evidence type="ECO:0000313" key="11">
    <source>
        <dbReference type="EMBL" id="VDL71190.1"/>
    </source>
</evidence>
<dbReference type="PANTHER" id="PTHR43829">
    <property type="entry name" value="AQUAPORIN OR AQUAGLYCEROPORIN RELATED"/>
    <property type="match status" value="1"/>
</dbReference>
<dbReference type="Pfam" id="PF00230">
    <property type="entry name" value="MIP"/>
    <property type="match status" value="2"/>
</dbReference>
<comment type="similarity">
    <text evidence="2">Belongs to the MIP/aquaporin (TC 1.A.8) family.</text>
</comment>
<dbReference type="PROSITE" id="PS00221">
    <property type="entry name" value="MIP"/>
    <property type="match status" value="2"/>
</dbReference>
<feature type="transmembrane region" description="Helical" evidence="9">
    <location>
        <begin position="443"/>
        <end position="463"/>
    </location>
</feature>
<organism evidence="13">
    <name type="scientific">Nippostrongylus brasiliensis</name>
    <name type="common">Rat hookworm</name>
    <dbReference type="NCBI Taxonomy" id="27835"/>
    <lineage>
        <taxon>Eukaryota</taxon>
        <taxon>Metazoa</taxon>
        <taxon>Ecdysozoa</taxon>
        <taxon>Nematoda</taxon>
        <taxon>Chromadorea</taxon>
        <taxon>Rhabditida</taxon>
        <taxon>Rhabditina</taxon>
        <taxon>Rhabditomorpha</taxon>
        <taxon>Strongyloidea</taxon>
        <taxon>Heligmosomidae</taxon>
        <taxon>Nippostrongylus</taxon>
    </lineage>
</organism>
<dbReference type="PRINTS" id="PR00783">
    <property type="entry name" value="MINTRINSICP"/>
</dbReference>
<protein>
    <submittedName>
        <fullName evidence="13">Aquaporin-9</fullName>
    </submittedName>
</protein>
<dbReference type="SUPFAM" id="SSF81338">
    <property type="entry name" value="Aquaporin-like"/>
    <property type="match status" value="2"/>
</dbReference>
<keyword evidence="5 9" id="KW-1133">Transmembrane helix</keyword>
<keyword evidence="3" id="KW-0813">Transport</keyword>
<dbReference type="WBParaSite" id="NBR_0000760001-mRNA-1">
    <property type="protein sequence ID" value="NBR_0000760001-mRNA-1"/>
    <property type="gene ID" value="NBR_0000760001"/>
</dbReference>
<feature type="transmembrane region" description="Helical" evidence="9">
    <location>
        <begin position="68"/>
        <end position="90"/>
    </location>
</feature>
<dbReference type="STRING" id="27835.A0A0N4XXA6"/>
<keyword evidence="12" id="KW-1185">Reference proteome</keyword>
<feature type="transmembrane region" description="Helical" evidence="9">
    <location>
        <begin position="379"/>
        <end position="397"/>
    </location>
</feature>
<evidence type="ECO:0000256" key="4">
    <source>
        <dbReference type="ARBA" id="ARBA00022692"/>
    </source>
</evidence>
<keyword evidence="4 9" id="KW-0812">Transmembrane</keyword>
<dbReference type="InterPro" id="IPR022357">
    <property type="entry name" value="MIP_CS"/>
</dbReference>
<accession>A0A0N4XXA6</accession>
<feature type="transmembrane region" description="Helical" evidence="9">
    <location>
        <begin position="184"/>
        <end position="204"/>
    </location>
</feature>
<dbReference type="Gene3D" id="1.20.1080.10">
    <property type="entry name" value="Glycerol uptake facilitator protein"/>
    <property type="match status" value="2"/>
</dbReference>
<evidence type="ECO:0000313" key="12">
    <source>
        <dbReference type="Proteomes" id="UP000271162"/>
    </source>
</evidence>
<evidence type="ECO:0000256" key="10">
    <source>
        <dbReference type="SAM" id="SignalP"/>
    </source>
</evidence>
<dbReference type="InterPro" id="IPR023271">
    <property type="entry name" value="Aquaporin-like"/>
</dbReference>
<evidence type="ECO:0000256" key="5">
    <source>
        <dbReference type="ARBA" id="ARBA00022989"/>
    </source>
</evidence>
<feature type="compositionally biased region" description="Basic and acidic residues" evidence="8">
    <location>
        <begin position="227"/>
        <end position="239"/>
    </location>
</feature>
<dbReference type="InterPro" id="IPR000425">
    <property type="entry name" value="MIP"/>
</dbReference>
<evidence type="ECO:0000256" key="6">
    <source>
        <dbReference type="ARBA" id="ARBA00023136"/>
    </source>
</evidence>
<feature type="region of interest" description="Disordered" evidence="8">
    <location>
        <begin position="477"/>
        <end position="505"/>
    </location>
</feature>
<reference evidence="13" key="1">
    <citation type="submission" date="2017-02" db="UniProtKB">
        <authorList>
            <consortium name="WormBaseParasite"/>
        </authorList>
    </citation>
    <scope>IDENTIFICATION</scope>
</reference>
<feature type="transmembrane region" description="Helical" evidence="9">
    <location>
        <begin position="319"/>
        <end position="341"/>
    </location>
</feature>
<dbReference type="GO" id="GO:0016323">
    <property type="term" value="C:basolateral plasma membrane"/>
    <property type="evidence" value="ECO:0007669"/>
    <property type="project" value="TreeGrafter"/>
</dbReference>
<feature type="compositionally biased region" description="Acidic residues" evidence="8">
    <location>
        <begin position="477"/>
        <end position="489"/>
    </location>
</feature>
<name>A0A0N4XXA6_NIPBR</name>
<keyword evidence="10" id="KW-0732">Signal</keyword>
<dbReference type="GO" id="GO:0015254">
    <property type="term" value="F:glycerol channel activity"/>
    <property type="evidence" value="ECO:0007669"/>
    <property type="project" value="TreeGrafter"/>
</dbReference>
<dbReference type="CDD" id="cd00333">
    <property type="entry name" value="MIP"/>
    <property type="match status" value="1"/>
</dbReference>
<feature type="chain" id="PRO_5043124907" evidence="10">
    <location>
        <begin position="17"/>
        <end position="505"/>
    </location>
</feature>
<evidence type="ECO:0000256" key="7">
    <source>
        <dbReference type="ARBA" id="ARBA00045280"/>
    </source>
</evidence>
<dbReference type="EMBL" id="UYSL01019905">
    <property type="protein sequence ID" value="VDL71190.1"/>
    <property type="molecule type" value="Genomic_DNA"/>
</dbReference>
<feature type="transmembrane region" description="Helical" evidence="9">
    <location>
        <begin position="136"/>
        <end position="156"/>
    </location>
</feature>
<feature type="transmembrane region" description="Helical" evidence="9">
    <location>
        <begin position="409"/>
        <end position="427"/>
    </location>
</feature>
<dbReference type="PANTHER" id="PTHR43829:SF5">
    <property type="entry name" value="AQUAPORIN-9"/>
    <property type="match status" value="1"/>
</dbReference>